<organism evidence="3 4">
    <name type="scientific">Leucocoprinus birnbaumii</name>
    <dbReference type="NCBI Taxonomy" id="56174"/>
    <lineage>
        <taxon>Eukaryota</taxon>
        <taxon>Fungi</taxon>
        <taxon>Dikarya</taxon>
        <taxon>Basidiomycota</taxon>
        <taxon>Agaricomycotina</taxon>
        <taxon>Agaricomycetes</taxon>
        <taxon>Agaricomycetidae</taxon>
        <taxon>Agaricales</taxon>
        <taxon>Agaricineae</taxon>
        <taxon>Agaricaceae</taxon>
        <taxon>Leucocoprinus</taxon>
    </lineage>
</organism>
<dbReference type="PANTHER" id="PTHR10039:SF14">
    <property type="entry name" value="NACHT DOMAIN-CONTAINING PROTEIN"/>
    <property type="match status" value="1"/>
</dbReference>
<dbReference type="EMBL" id="JANIEX010001266">
    <property type="protein sequence ID" value="KAJ3559913.1"/>
    <property type="molecule type" value="Genomic_DNA"/>
</dbReference>
<dbReference type="Pfam" id="PF24883">
    <property type="entry name" value="NPHP3_N"/>
    <property type="match status" value="1"/>
</dbReference>
<gene>
    <name evidence="3" type="ORF">NP233_g11145</name>
</gene>
<sequence length="558" mass="62832">MATASSETSGLEMFCGAHNFAVNKLHQTGIDNSIHISMNETRERPGLDRLLEYSMRDAFYDSCGRWPPPRCHYDSRLEIRNRITDWATGHSVDITEFLLWIYGPFGVGKTAIAQSCADTLADENVLGGSLFFSRPNNRNDPDRIFLSLAYQLALKSPLLADVLERTILKKPTLITAARPIQFEELLVKPLREVEVIDSRIQGWTIILDGLDEVNGTDAQCDIIKIIVASIRDRTTPFRWLVVSRPEPHIQRAMRAKEVSPLVSTLDLPLSPQEDHEILTFFTRELEKIGEQHNLSPLWCSEADIAALVKFSNGLWVCVDTITRFVGSSSSLGPATQLRLVLSLTQTKSSSINPLEAMDSFYNLIMQQIPSQIISTVQKILLLNHVFIAAAAEVEHILELSNVLQLSREEFYAACGFLQSVLCVQNNVNDLGQVIHFYHASFMEYMHDKHRSEMFCIYGKSLDELQREVIERINEVHSRSTGDTPLTIITYPRTPPNNDDHFLVYYALVASLLVLCGHNPYCLISPSNAALLSKVAFSKIHSLLKRSPCAVAYAKQDQR</sequence>
<dbReference type="Proteomes" id="UP001213000">
    <property type="component" value="Unassembled WGS sequence"/>
</dbReference>
<keyword evidence="1" id="KW-0677">Repeat</keyword>
<evidence type="ECO:0000259" key="2">
    <source>
        <dbReference type="Pfam" id="PF24883"/>
    </source>
</evidence>
<accession>A0AAD5VHY7</accession>
<dbReference type="InterPro" id="IPR027417">
    <property type="entry name" value="P-loop_NTPase"/>
</dbReference>
<dbReference type="InterPro" id="IPR056884">
    <property type="entry name" value="NPHP3-like_N"/>
</dbReference>
<comment type="caution">
    <text evidence="3">The sequence shown here is derived from an EMBL/GenBank/DDBJ whole genome shotgun (WGS) entry which is preliminary data.</text>
</comment>
<protein>
    <recommendedName>
        <fullName evidence="2">Nephrocystin 3-like N-terminal domain-containing protein</fullName>
    </recommendedName>
</protein>
<reference evidence="3" key="1">
    <citation type="submission" date="2022-07" db="EMBL/GenBank/DDBJ databases">
        <title>Genome Sequence of Leucocoprinus birnbaumii.</title>
        <authorList>
            <person name="Buettner E."/>
        </authorList>
    </citation>
    <scope>NUCLEOTIDE SEQUENCE</scope>
    <source>
        <strain evidence="3">VT141</strain>
    </source>
</reference>
<dbReference type="SUPFAM" id="SSF52540">
    <property type="entry name" value="P-loop containing nucleoside triphosphate hydrolases"/>
    <property type="match status" value="1"/>
</dbReference>
<evidence type="ECO:0000313" key="4">
    <source>
        <dbReference type="Proteomes" id="UP001213000"/>
    </source>
</evidence>
<name>A0AAD5VHY7_9AGAR</name>
<keyword evidence="4" id="KW-1185">Reference proteome</keyword>
<evidence type="ECO:0000256" key="1">
    <source>
        <dbReference type="ARBA" id="ARBA00022737"/>
    </source>
</evidence>
<proteinExistence type="predicted"/>
<feature type="domain" description="Nephrocystin 3-like N-terminal" evidence="2">
    <location>
        <begin position="83"/>
        <end position="244"/>
    </location>
</feature>
<dbReference type="PANTHER" id="PTHR10039">
    <property type="entry name" value="AMELOGENIN"/>
    <property type="match status" value="1"/>
</dbReference>
<dbReference type="AlphaFoldDB" id="A0AAD5VHY7"/>
<evidence type="ECO:0000313" key="3">
    <source>
        <dbReference type="EMBL" id="KAJ3559913.1"/>
    </source>
</evidence>
<dbReference type="Gene3D" id="3.40.50.300">
    <property type="entry name" value="P-loop containing nucleotide triphosphate hydrolases"/>
    <property type="match status" value="1"/>
</dbReference>